<organism evidence="2 3">
    <name type="scientific">Phytophthora palmivora</name>
    <dbReference type="NCBI Taxonomy" id="4796"/>
    <lineage>
        <taxon>Eukaryota</taxon>
        <taxon>Sar</taxon>
        <taxon>Stramenopiles</taxon>
        <taxon>Oomycota</taxon>
        <taxon>Peronosporomycetes</taxon>
        <taxon>Peronosporales</taxon>
        <taxon>Peronosporaceae</taxon>
        <taxon>Phytophthora</taxon>
    </lineage>
</organism>
<reference evidence="2 3" key="1">
    <citation type="journal article" date="2017" name="Genome Biol. Evol.">
        <title>Phytophthora megakarya and P. palmivora, closely related causal agents of cacao black pod rot, underwent increases in genome sizes and gene numbers by different mechanisms.</title>
        <authorList>
            <person name="Ali S.S."/>
            <person name="Shao J."/>
            <person name="Lary D.J."/>
            <person name="Kronmiller B."/>
            <person name="Shen D."/>
            <person name="Strem M.D."/>
            <person name="Amoako-Attah I."/>
            <person name="Akrofi A.Y."/>
            <person name="Begoude B.A."/>
            <person name="Ten Hoopen G.M."/>
            <person name="Coulibaly K."/>
            <person name="Kebe B.I."/>
            <person name="Melnick R.L."/>
            <person name="Guiltinan M.J."/>
            <person name="Tyler B.M."/>
            <person name="Meinhardt L.W."/>
            <person name="Bailey B.A."/>
        </authorList>
    </citation>
    <scope>NUCLEOTIDE SEQUENCE [LARGE SCALE GENOMIC DNA]</scope>
    <source>
        <strain evidence="3">sbr112.9</strain>
    </source>
</reference>
<gene>
    <name evidence="2" type="ORF">PHPALM_7990</name>
</gene>
<feature type="non-terminal residue" evidence="2">
    <location>
        <position position="173"/>
    </location>
</feature>
<feature type="compositionally biased region" description="Basic and acidic residues" evidence="1">
    <location>
        <begin position="85"/>
        <end position="104"/>
    </location>
</feature>
<protein>
    <submittedName>
        <fullName evidence="2">Uncharacterized protein</fullName>
    </submittedName>
</protein>
<dbReference type="AlphaFoldDB" id="A0A2P4YAX5"/>
<feature type="region of interest" description="Disordered" evidence="1">
    <location>
        <begin position="39"/>
        <end position="110"/>
    </location>
</feature>
<dbReference type="EMBL" id="NCKW01004204">
    <property type="protein sequence ID" value="POM74965.1"/>
    <property type="molecule type" value="Genomic_DNA"/>
</dbReference>
<feature type="region of interest" description="Disordered" evidence="1">
    <location>
        <begin position="149"/>
        <end position="173"/>
    </location>
</feature>
<feature type="compositionally biased region" description="Basic and acidic residues" evidence="1">
    <location>
        <begin position="60"/>
        <end position="78"/>
    </location>
</feature>
<feature type="compositionally biased region" description="Basic and acidic residues" evidence="1">
    <location>
        <begin position="149"/>
        <end position="159"/>
    </location>
</feature>
<sequence length="173" mass="19052">MSSTWGGWGTKLNMTSIVSQGLEQVRSLREDVEKSFDQVVTGAPGARASPPLAPVTMPREQIEDKSADNEADKTRDEVILSAKETLIEDKSPEAKVEPKEERIPDVSSPHLPHERELIEPASYWLGNAWPLDYVVALGDYFLQIEAAKQAEPDGEKDPAGDEVPEAENVSTLR</sequence>
<evidence type="ECO:0000313" key="3">
    <source>
        <dbReference type="Proteomes" id="UP000237271"/>
    </source>
</evidence>
<accession>A0A2P4YAX5</accession>
<proteinExistence type="predicted"/>
<dbReference type="Proteomes" id="UP000237271">
    <property type="component" value="Unassembled WGS sequence"/>
</dbReference>
<evidence type="ECO:0000256" key="1">
    <source>
        <dbReference type="SAM" id="MobiDB-lite"/>
    </source>
</evidence>
<comment type="caution">
    <text evidence="2">The sequence shown here is derived from an EMBL/GenBank/DDBJ whole genome shotgun (WGS) entry which is preliminary data.</text>
</comment>
<dbReference type="OrthoDB" id="74178at2759"/>
<evidence type="ECO:0000313" key="2">
    <source>
        <dbReference type="EMBL" id="POM74965.1"/>
    </source>
</evidence>
<name>A0A2P4YAX5_9STRA</name>
<keyword evidence="3" id="KW-1185">Reference proteome</keyword>